<evidence type="ECO:0000313" key="1">
    <source>
        <dbReference type="EMBL" id="MBK9983240.1"/>
    </source>
</evidence>
<organism evidence="1 2">
    <name type="scientific">Candidatus Opimibacter skivensis</name>
    <dbReference type="NCBI Taxonomy" id="2982028"/>
    <lineage>
        <taxon>Bacteria</taxon>
        <taxon>Pseudomonadati</taxon>
        <taxon>Bacteroidota</taxon>
        <taxon>Saprospiria</taxon>
        <taxon>Saprospirales</taxon>
        <taxon>Saprospiraceae</taxon>
        <taxon>Candidatus Opimibacter</taxon>
    </lineage>
</organism>
<protein>
    <submittedName>
        <fullName evidence="1">Uncharacterized protein</fullName>
    </submittedName>
</protein>
<name>A0A9D7SX19_9BACT</name>
<dbReference type="AlphaFoldDB" id="A0A9D7SX19"/>
<accession>A0A9D7SX19</accession>
<comment type="caution">
    <text evidence="1">The sequence shown here is derived from an EMBL/GenBank/DDBJ whole genome shotgun (WGS) entry which is preliminary data.</text>
</comment>
<evidence type="ECO:0000313" key="2">
    <source>
        <dbReference type="Proteomes" id="UP000808337"/>
    </source>
</evidence>
<gene>
    <name evidence="1" type="ORF">IPP15_12675</name>
</gene>
<dbReference type="EMBL" id="JADKGY010000014">
    <property type="protein sequence ID" value="MBK9983240.1"/>
    <property type="molecule type" value="Genomic_DNA"/>
</dbReference>
<proteinExistence type="predicted"/>
<reference evidence="1 2" key="1">
    <citation type="submission" date="2020-10" db="EMBL/GenBank/DDBJ databases">
        <title>Connecting structure to function with the recovery of over 1000 high-quality activated sludge metagenome-assembled genomes encoding full-length rRNA genes using long-read sequencing.</title>
        <authorList>
            <person name="Singleton C.M."/>
            <person name="Petriglieri F."/>
            <person name="Kristensen J.M."/>
            <person name="Kirkegaard R.H."/>
            <person name="Michaelsen T.Y."/>
            <person name="Andersen M.H."/>
            <person name="Karst S.M."/>
            <person name="Dueholm M.S."/>
            <person name="Nielsen P.H."/>
            <person name="Albertsen M."/>
        </authorList>
    </citation>
    <scope>NUCLEOTIDE SEQUENCE [LARGE SCALE GENOMIC DNA]</scope>
    <source>
        <strain evidence="1">Ribe_18-Q3-R11-54_MAXAC.273</strain>
    </source>
</reference>
<dbReference type="Proteomes" id="UP000808337">
    <property type="component" value="Unassembled WGS sequence"/>
</dbReference>
<sequence length="83" mass="9760">MLNPSDPAQIKVKRIASGLAEPPGLKVIHDTIYVMQKQELTRWTRMRDGLIDEYQCINNKWQTSGNFWRVFFGLAEKMEIFMQ</sequence>